<evidence type="ECO:0000313" key="3">
    <source>
        <dbReference type="EMBL" id="KAF4677917.1"/>
    </source>
</evidence>
<organism evidence="3 4">
    <name type="scientific">Perkinsus olseni</name>
    <name type="common">Perkinsus atlanticus</name>
    <dbReference type="NCBI Taxonomy" id="32597"/>
    <lineage>
        <taxon>Eukaryota</taxon>
        <taxon>Sar</taxon>
        <taxon>Alveolata</taxon>
        <taxon>Perkinsozoa</taxon>
        <taxon>Perkinsea</taxon>
        <taxon>Perkinsida</taxon>
        <taxon>Perkinsidae</taxon>
        <taxon>Perkinsus</taxon>
    </lineage>
</organism>
<evidence type="ECO:0000259" key="2">
    <source>
        <dbReference type="Pfam" id="PF14291"/>
    </source>
</evidence>
<reference evidence="3 4" key="1">
    <citation type="submission" date="2020-04" db="EMBL/GenBank/DDBJ databases">
        <title>Perkinsus olseni comparative genomics.</title>
        <authorList>
            <person name="Bogema D.R."/>
        </authorList>
    </citation>
    <scope>NUCLEOTIDE SEQUENCE [LARGE SCALE GENOMIC DNA]</scope>
    <source>
        <strain evidence="3">00978-12</strain>
    </source>
</reference>
<protein>
    <recommendedName>
        <fullName evidence="5">Zinc finger MYM-type protein 1</fullName>
    </recommendedName>
</protein>
<dbReference type="OrthoDB" id="1739706at2759"/>
<dbReference type="InterPro" id="IPR008906">
    <property type="entry name" value="HATC_C_dom"/>
</dbReference>
<feature type="domain" description="DUF4371" evidence="2">
    <location>
        <begin position="13"/>
        <end position="237"/>
    </location>
</feature>
<dbReference type="EMBL" id="JABANP010000946">
    <property type="protein sequence ID" value="KAF4677917.1"/>
    <property type="molecule type" value="Genomic_DNA"/>
</dbReference>
<dbReference type="SUPFAM" id="SSF53098">
    <property type="entry name" value="Ribonuclease H-like"/>
    <property type="match status" value="1"/>
</dbReference>
<comment type="caution">
    <text evidence="3">The sequence shown here is derived from an EMBL/GenBank/DDBJ whole genome shotgun (WGS) entry which is preliminary data.</text>
</comment>
<gene>
    <name evidence="3" type="ORF">FOZ60_017101</name>
</gene>
<name>A0A7J6N2V2_PEROL</name>
<dbReference type="InterPro" id="IPR012337">
    <property type="entry name" value="RNaseH-like_sf"/>
</dbReference>
<evidence type="ECO:0008006" key="5">
    <source>
        <dbReference type="Google" id="ProtNLM"/>
    </source>
</evidence>
<evidence type="ECO:0000259" key="1">
    <source>
        <dbReference type="Pfam" id="PF05699"/>
    </source>
</evidence>
<dbReference type="AlphaFoldDB" id="A0A7J6N2V2"/>
<dbReference type="Pfam" id="PF14291">
    <property type="entry name" value="DUF4371"/>
    <property type="match status" value="1"/>
</dbReference>
<evidence type="ECO:0000313" key="4">
    <source>
        <dbReference type="Proteomes" id="UP000541610"/>
    </source>
</evidence>
<dbReference type="GO" id="GO:0046983">
    <property type="term" value="F:protein dimerization activity"/>
    <property type="evidence" value="ECO:0007669"/>
    <property type="project" value="InterPro"/>
</dbReference>
<dbReference type="PANTHER" id="PTHR45749:SF37">
    <property type="entry name" value="OS05G0311600 PROTEIN"/>
    <property type="match status" value="1"/>
</dbReference>
<proteinExistence type="predicted"/>
<feature type="domain" description="HAT C-terminal dimerisation" evidence="1">
    <location>
        <begin position="550"/>
        <end position="610"/>
    </location>
</feature>
<dbReference type="Proteomes" id="UP000541610">
    <property type="component" value="Unassembled WGS sequence"/>
</dbReference>
<dbReference type="Pfam" id="PF05699">
    <property type="entry name" value="Dimer_Tnp_hAT"/>
    <property type="match status" value="1"/>
</dbReference>
<sequence length="643" mass="72578">MGSLTGKKATQRFEEHAASDYHRNAMEAFLDWSLMKESGQSVAASLAKQNEKVIRENRHYLKVILQCVVFCCKQGIALRGHRENLSAEGNASNNPGNFLELARLLSRFDDVVKERMTTGPGNSRYLHHSIQDDLIGSAATLIRRSVASEVGGCGAFSLICDEAKDISHSERLSLCVRYVHDCQIREEFLAFARCDKLDAASLTTTIFETLGNVGISPSLMVSQCYDGASVMKGQVSGVSQRVRDRASPSKSAVYIHCFAHRVNLVVVHICRAEAFAAVFQLCQDLHHFLATSVVSPIFKKKQEEGRPGEQVRMVPALSETRWTCQYRALDTLVVTMPSIFDTLDFFEGEGGDRGGTARGLRLRLDAEFMVKLITMRWVLHMTADVAESLQDKEHTLARGLADVDNVLTRLHRPPLAEVDEVWNELWTEAQSLIEVLEIPELAGRRRRRVRADYRATGVTSDDFRKDMFVPLCKSVRFELLRRFKAPENVPVYAGVMALTPGCERFLNEDDLIGIFRHYNPEESTSARPLKLEIALLRDVFERGGEDMPQDLLSFYKFLKPQERVLSHMVGLLRIALSLPISSATSERSFSTMRRIMNYLRNSTGDKRLSDLGVLNVARERLEKLNLDDVIDRFAESNRRMLLK</sequence>
<dbReference type="PANTHER" id="PTHR45749">
    <property type="match status" value="1"/>
</dbReference>
<accession>A0A7J6N2V2</accession>
<dbReference type="InterPro" id="IPR025398">
    <property type="entry name" value="DUF4371"/>
</dbReference>